<gene>
    <name evidence="3" type="ORF">LC1Nh_0627</name>
</gene>
<evidence type="ECO:0000313" key="4">
    <source>
        <dbReference type="Proteomes" id="UP000377803"/>
    </source>
</evidence>
<keyword evidence="4" id="KW-1185">Reference proteome</keyword>
<sequence>MTEFEQEPEKEHEQEFEDLDSFGQSKPEEYSGLKDRLGEDEEIRMMSTAKLKKDDKSVICLTNKRALIFNSDTAKLLGKRNKFEDIKLGQIHDIQVEERKDFDKLVITTKSGKKEIMTPEGKGVQISGLIRKQQDLQEKDPAEQLEKIGSEKEKGNITEEEYQDKKDDLMDQI</sequence>
<feature type="domain" description="YokE-like PH" evidence="2">
    <location>
        <begin position="37"/>
        <end position="115"/>
    </location>
</feature>
<dbReference type="KEGG" id="ncon:LC1Nh_0627"/>
<protein>
    <recommendedName>
        <fullName evidence="2">YokE-like PH domain-containing protein</fullName>
    </recommendedName>
</protein>
<name>A0A5Q0UH31_9ARCH</name>
<dbReference type="Pfam" id="PF14470">
    <property type="entry name" value="bPH_3"/>
    <property type="match status" value="1"/>
</dbReference>
<evidence type="ECO:0000259" key="2">
    <source>
        <dbReference type="Pfam" id="PF14470"/>
    </source>
</evidence>
<dbReference type="EMBL" id="CP040089">
    <property type="protein sequence ID" value="QGA80520.1"/>
    <property type="molecule type" value="Genomic_DNA"/>
</dbReference>
<dbReference type="GeneID" id="42365012"/>
<dbReference type="AlphaFoldDB" id="A0A5Q0UH31"/>
<evidence type="ECO:0000256" key="1">
    <source>
        <dbReference type="SAM" id="MobiDB-lite"/>
    </source>
</evidence>
<organism evidence="3 4">
    <name type="scientific">Candidatus Nanohalobium constans</name>
    <dbReference type="NCBI Taxonomy" id="2565781"/>
    <lineage>
        <taxon>Archaea</taxon>
        <taxon>Candidatus Nanohalarchaeota</taxon>
        <taxon>Candidatus Nanohalobia</taxon>
        <taxon>Candidatus Nanohalobiales</taxon>
        <taxon>Candidatus Nanohalobiaceae</taxon>
        <taxon>Candidatus Nanohalobium</taxon>
    </lineage>
</organism>
<feature type="region of interest" description="Disordered" evidence="1">
    <location>
        <begin position="128"/>
        <end position="173"/>
    </location>
</feature>
<feature type="compositionally biased region" description="Basic and acidic residues" evidence="1">
    <location>
        <begin position="26"/>
        <end position="37"/>
    </location>
</feature>
<dbReference type="Proteomes" id="UP000377803">
    <property type="component" value="Chromosome"/>
</dbReference>
<accession>A0A5Q0UH31</accession>
<dbReference type="InterPro" id="IPR039519">
    <property type="entry name" value="YokE-like_PH"/>
</dbReference>
<dbReference type="Gene3D" id="2.30.29.50">
    <property type="entry name" value="Bacterial Pleckstrin homology domain"/>
    <property type="match status" value="1"/>
</dbReference>
<evidence type="ECO:0000313" key="3">
    <source>
        <dbReference type="EMBL" id="QGA80520.1"/>
    </source>
</evidence>
<proteinExistence type="predicted"/>
<dbReference type="InterPro" id="IPR037063">
    <property type="entry name" value="PHb_sf"/>
</dbReference>
<feature type="compositionally biased region" description="Basic and acidic residues" evidence="1">
    <location>
        <begin position="132"/>
        <end position="173"/>
    </location>
</feature>
<reference evidence="4" key="1">
    <citation type="submission" date="2019-05" db="EMBL/GenBank/DDBJ databases">
        <title>Candidatus Nanohalobium constans, a novel model system to study the DPANN nano-sized archaea: genomic and physiological characterization of a nanoarchaeon co-cultured with its chitinotrophic host.</title>
        <authorList>
            <person name="La Cono V."/>
            <person name="Arcadi E."/>
            <person name="Crisafi F."/>
            <person name="Denaro R."/>
            <person name="La Spada G."/>
            <person name="Messina E."/>
            <person name="Smedile F."/>
            <person name="Toshchakov S.V."/>
            <person name="Shevchenko M.A."/>
            <person name="Golyshin P.N."/>
            <person name="Golyshina O.V."/>
            <person name="Ferrer M."/>
            <person name="Rohde M."/>
            <person name="Mushegian A."/>
            <person name="Sorokin D.Y."/>
            <person name="Giuliano L."/>
            <person name="Yakimov M.M."/>
        </authorList>
    </citation>
    <scope>NUCLEOTIDE SEQUENCE [LARGE SCALE GENOMIC DNA]</scope>
    <source>
        <strain evidence="4">LC1Nh</strain>
    </source>
</reference>
<dbReference type="RefSeq" id="WP_153550259.1">
    <property type="nucleotide sequence ID" value="NZ_CP040089.1"/>
</dbReference>
<feature type="region of interest" description="Disordered" evidence="1">
    <location>
        <begin position="1"/>
        <end position="41"/>
    </location>
</feature>